<evidence type="ECO:0000256" key="10">
    <source>
        <dbReference type="ARBA" id="ARBA00022982"/>
    </source>
</evidence>
<keyword evidence="7" id="KW-0679">Respiratory chain</keyword>
<reference evidence="17 18" key="1">
    <citation type="submission" date="2018-10" db="EMBL/GenBank/DDBJ databases">
        <authorList>
            <person name="Ekblom R."/>
            <person name="Jareborg N."/>
        </authorList>
    </citation>
    <scope>NUCLEOTIDE SEQUENCE [LARGE SCALE GENOMIC DNA]</scope>
    <source>
        <tissue evidence="17">Muscle</tissue>
    </source>
</reference>
<keyword evidence="10" id="KW-0249">Electron transport</keyword>
<comment type="caution">
    <text evidence="17">The sequence shown here is derived from an EMBL/GenBank/DDBJ whole genome shotgun (WGS) entry which is preliminary data.</text>
</comment>
<evidence type="ECO:0000256" key="3">
    <source>
        <dbReference type="ARBA" id="ARBA00008253"/>
    </source>
</evidence>
<accession>A0A9X9PTY6</accession>
<protein>
    <recommendedName>
        <fullName evidence="5">NADH dehydrogenase [ubiquinone] 1 alpha subcomplex subunit 3</fullName>
    </recommendedName>
    <alternativeName>
        <fullName evidence="15">Complex I-B9</fullName>
    </alternativeName>
    <alternativeName>
        <fullName evidence="16">NADH-ubiquinone oxidoreductase B9 subunit</fullName>
    </alternativeName>
</protein>
<keyword evidence="11" id="KW-1133">Transmembrane helix</keyword>
<evidence type="ECO:0000256" key="1">
    <source>
        <dbReference type="ARBA" id="ARBA00003195"/>
    </source>
</evidence>
<dbReference type="Proteomes" id="UP000269945">
    <property type="component" value="Unassembled WGS sequence"/>
</dbReference>
<evidence type="ECO:0000256" key="8">
    <source>
        <dbReference type="ARBA" id="ARBA00022692"/>
    </source>
</evidence>
<keyword evidence="9" id="KW-0999">Mitochondrion inner membrane</keyword>
<comment type="subunit">
    <text evidence="4">Complex I is composed of 45 different subunits.</text>
</comment>
<evidence type="ECO:0000313" key="17">
    <source>
        <dbReference type="EMBL" id="VCW66168.1"/>
    </source>
</evidence>
<dbReference type="GO" id="GO:0045271">
    <property type="term" value="C:respiratory chain complex I"/>
    <property type="evidence" value="ECO:0007669"/>
    <property type="project" value="InterPro"/>
</dbReference>
<evidence type="ECO:0000256" key="11">
    <source>
        <dbReference type="ARBA" id="ARBA00022989"/>
    </source>
</evidence>
<evidence type="ECO:0000256" key="2">
    <source>
        <dbReference type="ARBA" id="ARBA00004434"/>
    </source>
</evidence>
<evidence type="ECO:0000256" key="9">
    <source>
        <dbReference type="ARBA" id="ARBA00022792"/>
    </source>
</evidence>
<evidence type="ECO:0000256" key="5">
    <source>
        <dbReference type="ARBA" id="ARBA00016391"/>
    </source>
</evidence>
<evidence type="ECO:0000256" key="4">
    <source>
        <dbReference type="ARBA" id="ARBA00011533"/>
    </source>
</evidence>
<gene>
    <name evidence="17" type="ORF">BN2614_LOCUS1</name>
</gene>
<evidence type="ECO:0000256" key="16">
    <source>
        <dbReference type="ARBA" id="ARBA00032035"/>
    </source>
</evidence>
<evidence type="ECO:0000256" key="6">
    <source>
        <dbReference type="ARBA" id="ARBA00022448"/>
    </source>
</evidence>
<dbReference type="AlphaFoldDB" id="A0A9X9PTY6"/>
<keyword evidence="6" id="KW-0813">Transport</keyword>
<keyword evidence="13" id="KW-0496">Mitochondrion</keyword>
<keyword evidence="18" id="KW-1185">Reference proteome</keyword>
<dbReference type="Pfam" id="PF14987">
    <property type="entry name" value="NADHdh_A3"/>
    <property type="match status" value="1"/>
</dbReference>
<organism evidence="17 18">
    <name type="scientific">Gulo gulo</name>
    <name type="common">Wolverine</name>
    <name type="synonym">Gluton</name>
    <dbReference type="NCBI Taxonomy" id="48420"/>
    <lineage>
        <taxon>Eukaryota</taxon>
        <taxon>Metazoa</taxon>
        <taxon>Chordata</taxon>
        <taxon>Craniata</taxon>
        <taxon>Vertebrata</taxon>
        <taxon>Euteleostomi</taxon>
        <taxon>Mammalia</taxon>
        <taxon>Eutheria</taxon>
        <taxon>Laurasiatheria</taxon>
        <taxon>Carnivora</taxon>
        <taxon>Caniformia</taxon>
        <taxon>Musteloidea</taxon>
        <taxon>Mustelidae</taxon>
        <taxon>Guloninae</taxon>
        <taxon>Gulo</taxon>
    </lineage>
</organism>
<evidence type="ECO:0000256" key="12">
    <source>
        <dbReference type="ARBA" id="ARBA00022990"/>
    </source>
</evidence>
<keyword evidence="14" id="KW-0472">Membrane</keyword>
<evidence type="ECO:0000313" key="18">
    <source>
        <dbReference type="Proteomes" id="UP000269945"/>
    </source>
</evidence>
<comment type="subcellular location">
    <subcellularLocation>
        <location evidence="2">Mitochondrion inner membrane</location>
        <topology evidence="2">Single-pass membrane protein</topology>
    </subcellularLocation>
</comment>
<evidence type="ECO:0000256" key="13">
    <source>
        <dbReference type="ARBA" id="ARBA00023128"/>
    </source>
</evidence>
<comment type="function">
    <text evidence="1">Accessory subunit of the mitochondrial membrane respiratory chain NADH dehydrogenase (Complex I), that is believed not to be involved in catalysis. Complex I functions in the transfer of electrons from NADH to the respiratory chain. The immediate electron acceptor for the enzyme is believed to be ubiquinone.</text>
</comment>
<keyword evidence="8" id="KW-0812">Transmembrane</keyword>
<evidence type="ECO:0000256" key="7">
    <source>
        <dbReference type="ARBA" id="ARBA00022660"/>
    </source>
</evidence>
<sequence length="108" mass="12270">MAERPTAYLKDAWAREPVLVAFFTTGVVGAHYNSALLCPPHGTKYAMMINQAAAYNQPVPLQDDGNMSHMPSHSQDLQGPRLEWLKKLRAPLVTWRRLPPLWPITYEK</sequence>
<proteinExistence type="inferred from homology"/>
<dbReference type="EMBL" id="CYRY02001523">
    <property type="protein sequence ID" value="VCW66168.1"/>
    <property type="molecule type" value="Genomic_DNA"/>
</dbReference>
<dbReference type="GO" id="GO:0005743">
    <property type="term" value="C:mitochondrial inner membrane"/>
    <property type="evidence" value="ECO:0007669"/>
    <property type="project" value="UniProtKB-SubCell"/>
</dbReference>
<evidence type="ECO:0000256" key="14">
    <source>
        <dbReference type="ARBA" id="ARBA00023136"/>
    </source>
</evidence>
<dbReference type="PANTHER" id="PTHR15221">
    <property type="entry name" value="NADH DEHYDROGENASE [UBIQUINONE] 1 ALPHA SUBCOMPLEX SUBUNIT 3"/>
    <property type="match status" value="1"/>
</dbReference>
<keyword evidence="12" id="KW-0007">Acetylation</keyword>
<name>A0A9X9PTY6_GULGU</name>
<dbReference type="InterPro" id="IPR026626">
    <property type="entry name" value="NDUFA3"/>
</dbReference>
<evidence type="ECO:0000256" key="15">
    <source>
        <dbReference type="ARBA" id="ARBA00031425"/>
    </source>
</evidence>
<comment type="similarity">
    <text evidence="3">Belongs to the complex I NDUFA3 subunit family.</text>
</comment>
<dbReference type="PANTHER" id="PTHR15221:SF0">
    <property type="entry name" value="NADH DEHYDROGENASE [UBIQUINONE] 1 ALPHA SUBCOMPLEX SUBUNIT 3"/>
    <property type="match status" value="1"/>
</dbReference>